<evidence type="ECO:0000313" key="4">
    <source>
        <dbReference type="Proteomes" id="UP000593572"/>
    </source>
</evidence>
<feature type="coiled-coil region" evidence="1">
    <location>
        <begin position="284"/>
        <end position="311"/>
    </location>
</feature>
<organism evidence="3 4">
    <name type="scientific">Gossypium lobatum</name>
    <dbReference type="NCBI Taxonomy" id="34289"/>
    <lineage>
        <taxon>Eukaryota</taxon>
        <taxon>Viridiplantae</taxon>
        <taxon>Streptophyta</taxon>
        <taxon>Embryophyta</taxon>
        <taxon>Tracheophyta</taxon>
        <taxon>Spermatophyta</taxon>
        <taxon>Magnoliopsida</taxon>
        <taxon>eudicotyledons</taxon>
        <taxon>Gunneridae</taxon>
        <taxon>Pentapetalae</taxon>
        <taxon>rosids</taxon>
        <taxon>malvids</taxon>
        <taxon>Malvales</taxon>
        <taxon>Malvaceae</taxon>
        <taxon>Malvoideae</taxon>
        <taxon>Gossypium</taxon>
    </lineage>
</organism>
<dbReference type="EMBL" id="JABEZX010350870">
    <property type="protein sequence ID" value="MBA0576690.1"/>
    <property type="molecule type" value="Genomic_DNA"/>
</dbReference>
<name>A0A7J8NIL3_9ROSI</name>
<dbReference type="PANTHER" id="PTHR48200">
    <property type="entry name" value="PROTEIN, PUTATIVE-RELATED"/>
    <property type="match status" value="1"/>
</dbReference>
<keyword evidence="4" id="KW-1185">Reference proteome</keyword>
<dbReference type="PANTHER" id="PTHR48200:SF1">
    <property type="entry name" value="AMINOTRANSFERASE-LIKE PLANT MOBILE DOMAIN-CONTAINING PROTEIN"/>
    <property type="match status" value="1"/>
</dbReference>
<feature type="domain" description="DUF7745" evidence="2">
    <location>
        <begin position="165"/>
        <end position="223"/>
    </location>
</feature>
<accession>A0A7J8NIL3</accession>
<evidence type="ECO:0000256" key="1">
    <source>
        <dbReference type="SAM" id="Coils"/>
    </source>
</evidence>
<feature type="domain" description="DUF7745" evidence="2">
    <location>
        <begin position="100"/>
        <end position="161"/>
    </location>
</feature>
<evidence type="ECO:0000313" key="3">
    <source>
        <dbReference type="EMBL" id="MBA0576690.1"/>
    </source>
</evidence>
<dbReference type="Proteomes" id="UP000593572">
    <property type="component" value="Unassembled WGS sequence"/>
</dbReference>
<reference evidence="3 4" key="1">
    <citation type="journal article" date="2019" name="Genome Biol. Evol.">
        <title>Insights into the evolution of the New World diploid cottons (Gossypium, subgenus Houzingenia) based on genome sequencing.</title>
        <authorList>
            <person name="Grover C.E."/>
            <person name="Arick M.A. 2nd"/>
            <person name="Thrash A."/>
            <person name="Conover J.L."/>
            <person name="Sanders W.S."/>
            <person name="Peterson D.G."/>
            <person name="Frelichowski J.E."/>
            <person name="Scheffler J.A."/>
            <person name="Scheffler B.E."/>
            <person name="Wendel J.F."/>
        </authorList>
    </citation>
    <scope>NUCLEOTIDE SEQUENCE [LARGE SCALE GENOMIC DNA]</scope>
    <source>
        <strain evidence="3">157</strain>
        <tissue evidence="3">Leaf</tissue>
    </source>
</reference>
<dbReference type="InterPro" id="IPR056647">
    <property type="entry name" value="DUF7745"/>
</dbReference>
<evidence type="ECO:0000259" key="2">
    <source>
        <dbReference type="Pfam" id="PF24924"/>
    </source>
</evidence>
<gene>
    <name evidence="3" type="ORF">Golob_027886</name>
</gene>
<protein>
    <recommendedName>
        <fullName evidence="2">DUF7745 domain-containing protein</fullName>
    </recommendedName>
</protein>
<keyword evidence="1" id="KW-0175">Coiled coil</keyword>
<dbReference type="AlphaFoldDB" id="A0A7J8NIL3"/>
<comment type="caution">
    <text evidence="3">The sequence shown here is derived from an EMBL/GenBank/DDBJ whole genome shotgun (WGS) entry which is preliminary data.</text>
</comment>
<proteinExistence type="predicted"/>
<dbReference type="Pfam" id="PF24924">
    <property type="entry name" value="DUF7745"/>
    <property type="match status" value="2"/>
</dbReference>
<sequence>MTQCEKGDSLIDGYVSELWDFTRISVTQNNLQELNEIWDRWSDELLHIWKGRFGAYNRRICDFTLMFKVSSRQSLLESYKCANLFEEADEYYRDERAHPDVRKKVDVFTLSIYGLVVFPKTLGHIDEAVTDLFDRLDKRATPVPTILVETFMSLNACQKADDILEEKWMAILQNLWEEDIEWRTPWLLPDKVLYRCGNFDWVPLLGIWGAVGYAPLLKKIREMSNAWNQTCQMKRLAVGPMTTLKYDEWRVRRINDNTPKPSQGNSQSIEEHLRVVPSELEIMRQDFERRNAYLEKKIEQMEEEKMNLRLDTDV</sequence>